<dbReference type="InterPro" id="IPR057651">
    <property type="entry name" value="Ig_TPPC8_C"/>
</dbReference>
<dbReference type="EMBL" id="CAMPGE010007132">
    <property type="protein sequence ID" value="CAI2366058.1"/>
    <property type="molecule type" value="Genomic_DNA"/>
</dbReference>
<dbReference type="PANTHER" id="PTHR12975">
    <property type="entry name" value="TRANSPORT PROTEIN TRAPP"/>
    <property type="match status" value="1"/>
</dbReference>
<feature type="domain" description="TPPC8 first Ig-like" evidence="2">
    <location>
        <begin position="707"/>
        <end position="838"/>
    </location>
</feature>
<dbReference type="PANTHER" id="PTHR12975:SF6">
    <property type="entry name" value="TRAFFICKING PROTEIN PARTICLE COMPLEX SUBUNIT 8"/>
    <property type="match status" value="1"/>
</dbReference>
<dbReference type="InterPro" id="IPR058541">
    <property type="entry name" value="Ig_TPPC8_1st"/>
</dbReference>
<evidence type="ECO:0000313" key="3">
    <source>
        <dbReference type="EMBL" id="CAI2366058.1"/>
    </source>
</evidence>
<dbReference type="Pfam" id="PF24542">
    <property type="entry name" value="Ig_TPPC8_C"/>
    <property type="match status" value="1"/>
</dbReference>
<reference evidence="3" key="1">
    <citation type="submission" date="2023-07" db="EMBL/GenBank/DDBJ databases">
        <authorList>
            <consortium name="AG Swart"/>
            <person name="Singh M."/>
            <person name="Singh A."/>
            <person name="Seah K."/>
            <person name="Emmerich C."/>
        </authorList>
    </citation>
    <scope>NUCLEOTIDE SEQUENCE</scope>
    <source>
        <strain evidence="3">DP1</strain>
    </source>
</reference>
<dbReference type="InterPro" id="IPR024420">
    <property type="entry name" value="TRAPP_III_complex_Trs85"/>
</dbReference>
<comment type="caution">
    <text evidence="3">The sequence shown here is derived from an EMBL/GenBank/DDBJ whole genome shotgun (WGS) entry which is preliminary data.</text>
</comment>
<keyword evidence="4" id="KW-1185">Reference proteome</keyword>
<name>A0AAD1XBS3_EUPCR</name>
<evidence type="ECO:0000259" key="2">
    <source>
        <dbReference type="Pfam" id="PF24545"/>
    </source>
</evidence>
<protein>
    <submittedName>
        <fullName evidence="3">Uncharacterized protein</fullName>
    </submittedName>
</protein>
<sequence>MEPGSYEMNYLKRVLNKYFTPHAAVFSSDRVKKIFEKYGLTPAEFLRPFGRYNGTINYNPFPNNNNYMPVEISNFRLEFYDDDSFYGFPETPKVIEHILQSYKPQISLEEKDWALKENLEQLELLNTYTYNTIWYRKWEECFLDTCKFASHEIVDQPLLFFYLVSADDEDIDKQLSNLQNQKSAFNRYKDNTYDPDYPHIFILMHDKNGECTQDEAAMKLDKMAKKYSKGFNIVETWSMDFSPDSGGAGFDDWEEYLRMNRIHHTDVFETWDRKKLLTIDDRETCKYFMKDIIDEKLITQICSKVRHFEHQVKNTKKGFANAFKNYFNKKERSENDGLSKNFLMNSQEVSMKSLVDLSYLFQDFKTFNTYLKYPMSDFKSIKAFKHYSSCLELQFFSNLFSSYNYAESRDFYSHIFDAAHNYSRTKDLKWMIRNLVILADVCKSLDNFDMAAKCYLKIAYTLSSKLWLPALFFEQAGWCFLKLNQQRKFTFYIVKAGIIYEKFGYKDYSFFCFGIAEPYYTNFKWNEIRNFLYTSLSQSSFYFGNLQLSVKFFRNLLQLCCDMEDNRNVQASQKECLNQFFSVVKNWNECRKKQEDELIAIEDGIKESVINIGYLSLPKFLDDLLEVVLSHEISIPYQGEHSSQNSWRTLIRQSTSYIEGNEGENEKKEPGVSFLYNINRDEKFEIGLFDAANRFEKKIGALKKVRKVYAKEPIIVKVFVKNPLMADVEISKISLKCKFVPKEEKKDEQNQDDIIDKMAADNDLPDFTISDQSVTLSQTSVKEIILEVTPNKEGEIFILGIEWELFNAVSCNYYFPSNYPIEEANEENTSKKLKGRQNMFHYEVLPQSSNLQIFFDEKLNKMFYYTEYTDIDVIFVNSSDHTIKDVYLKCSHPVFFGFSCMKIVDEIPPQQQVNKKLWFRAVGFLGVENVKFLARYRVDSPQPHARMTRVVKEINTTKSFNFKVSTANSDENVKEKILGVHLKDIDKIIDQESLEYMQIDQLAFVKDKDEWSISVKDIKKKKKSKYLIEKFFGVESVEDDDDSIFRVDPSTRKRRSSLLLEKGSQVEEIDFTDEPFNKFIDQEYNFFKNTIKSLKEYSNKQLDTTSIAISWKIFKEGVCDLKGFQCIFNIVLNDQIISEKSKIDIEEAIDNPLICLVNYEKIVQYDFTQNPFCNVPLNITITNTLKSKPISFCIEAEGEKRVKDINDFFWTGVTKKNVKSLKPKEVMNINFTACFTNPGVYDLNKIKLTIFKDASTNKILETYEERKKCPKVTEIPKKLNQKNLIVKIE</sequence>
<evidence type="ECO:0000259" key="1">
    <source>
        <dbReference type="Pfam" id="PF24542"/>
    </source>
</evidence>
<accession>A0AAD1XBS3</accession>
<dbReference type="GO" id="GO:1990072">
    <property type="term" value="C:TRAPPIII protein complex"/>
    <property type="evidence" value="ECO:0007669"/>
    <property type="project" value="TreeGrafter"/>
</dbReference>
<feature type="domain" description="TPPC8 C-terminal Ig-like" evidence="1">
    <location>
        <begin position="1156"/>
        <end position="1248"/>
    </location>
</feature>
<dbReference type="Pfam" id="PF24545">
    <property type="entry name" value="Ig_TPPC8_1st"/>
    <property type="match status" value="1"/>
</dbReference>
<gene>
    <name evidence="3" type="ORF">ECRASSUSDP1_LOCUS7329</name>
</gene>
<proteinExistence type="predicted"/>
<dbReference type="Proteomes" id="UP001295684">
    <property type="component" value="Unassembled WGS sequence"/>
</dbReference>
<dbReference type="Pfam" id="PF12739">
    <property type="entry name" value="TRAPPC-Trs85"/>
    <property type="match status" value="1"/>
</dbReference>
<organism evidence="3 4">
    <name type="scientific">Euplotes crassus</name>
    <dbReference type="NCBI Taxonomy" id="5936"/>
    <lineage>
        <taxon>Eukaryota</taxon>
        <taxon>Sar</taxon>
        <taxon>Alveolata</taxon>
        <taxon>Ciliophora</taxon>
        <taxon>Intramacronucleata</taxon>
        <taxon>Spirotrichea</taxon>
        <taxon>Hypotrichia</taxon>
        <taxon>Euplotida</taxon>
        <taxon>Euplotidae</taxon>
        <taxon>Moneuplotes</taxon>
    </lineage>
</organism>
<evidence type="ECO:0000313" key="4">
    <source>
        <dbReference type="Proteomes" id="UP001295684"/>
    </source>
</evidence>